<dbReference type="InterPro" id="IPR029063">
    <property type="entry name" value="SAM-dependent_MTases_sf"/>
</dbReference>
<evidence type="ECO:0008006" key="3">
    <source>
        <dbReference type="Google" id="ProtNLM"/>
    </source>
</evidence>
<dbReference type="AlphaFoldDB" id="A0A2S9Q485"/>
<dbReference type="OrthoDB" id="7348097at2"/>
<protein>
    <recommendedName>
        <fullName evidence="3">S-adenosyl-L-methionine methyltransferase</fullName>
    </recommendedName>
</protein>
<name>A0A2S9Q485_9HYPH</name>
<proteinExistence type="predicted"/>
<accession>A0A2S9Q485</accession>
<evidence type="ECO:0000313" key="1">
    <source>
        <dbReference type="EMBL" id="PRH84172.1"/>
    </source>
</evidence>
<dbReference type="Pfam" id="PF12692">
    <property type="entry name" value="Methyltransf_17"/>
    <property type="match status" value="1"/>
</dbReference>
<gene>
    <name evidence="1" type="ORF">C5L14_28180</name>
</gene>
<sequence>MSYLDNFINRMTAQRNCLDLAVELVRGVEGPVLEFGLGHGRTYDHLRQNFPDRDIYAFDIRVSPNVFVRPADELLFLGDIAETIRTAAERLPRKAALAHSDLGLKDRQGAVPIVADIIAYLPGLMAKGGFYISNVDIALVDGEVPPAFRRRDFPQATGDQYHIYEIV</sequence>
<keyword evidence="2" id="KW-1185">Reference proteome</keyword>
<organism evidence="1 2">
    <name type="scientific">Labrys okinawensis</name>
    <dbReference type="NCBI Taxonomy" id="346911"/>
    <lineage>
        <taxon>Bacteria</taxon>
        <taxon>Pseudomonadati</taxon>
        <taxon>Pseudomonadota</taxon>
        <taxon>Alphaproteobacteria</taxon>
        <taxon>Hyphomicrobiales</taxon>
        <taxon>Xanthobacteraceae</taxon>
        <taxon>Labrys</taxon>
    </lineage>
</organism>
<evidence type="ECO:0000313" key="2">
    <source>
        <dbReference type="Proteomes" id="UP000237682"/>
    </source>
</evidence>
<comment type="caution">
    <text evidence="1">The sequence shown here is derived from an EMBL/GenBank/DDBJ whole genome shotgun (WGS) entry which is preliminary data.</text>
</comment>
<dbReference type="Proteomes" id="UP000237682">
    <property type="component" value="Unassembled WGS sequence"/>
</dbReference>
<dbReference type="RefSeq" id="WP_105865382.1">
    <property type="nucleotide sequence ID" value="NZ_PUEJ01000015.1"/>
</dbReference>
<dbReference type="EMBL" id="PUEJ01000015">
    <property type="protein sequence ID" value="PRH84172.1"/>
    <property type="molecule type" value="Genomic_DNA"/>
</dbReference>
<dbReference type="Gene3D" id="3.40.50.150">
    <property type="entry name" value="Vaccinia Virus protein VP39"/>
    <property type="match status" value="1"/>
</dbReference>
<reference evidence="1 2" key="1">
    <citation type="submission" date="2018-02" db="EMBL/GenBank/DDBJ databases">
        <title>Whole genome sequencing of endophytic bacterium.</title>
        <authorList>
            <person name="Eedara R."/>
            <person name="Podile A.R."/>
        </authorList>
    </citation>
    <scope>NUCLEOTIDE SEQUENCE [LARGE SCALE GENOMIC DNA]</scope>
    <source>
        <strain evidence="1 2">RP1T</strain>
    </source>
</reference>
<dbReference type="SUPFAM" id="SSF53335">
    <property type="entry name" value="S-adenosyl-L-methionine-dependent methyltransferases"/>
    <property type="match status" value="1"/>
</dbReference>
<dbReference type="InterPro" id="IPR025690">
    <property type="entry name" value="Methyltransf_put"/>
</dbReference>